<evidence type="ECO:0000256" key="1">
    <source>
        <dbReference type="SAM" id="MobiDB-lite"/>
    </source>
</evidence>
<proteinExistence type="predicted"/>
<dbReference type="EMBL" id="CAKLBY020000035">
    <property type="protein sequence ID" value="CAK7910471.1"/>
    <property type="molecule type" value="Genomic_DNA"/>
</dbReference>
<dbReference type="AlphaFoldDB" id="A0AAV1TDF0"/>
<accession>A0AAV1TDF0</accession>
<gene>
    <name evidence="2" type="ORF">PM001_LOCUS4154</name>
</gene>
<organism evidence="2 3">
    <name type="scientific">Peronospora matthiolae</name>
    <dbReference type="NCBI Taxonomy" id="2874970"/>
    <lineage>
        <taxon>Eukaryota</taxon>
        <taxon>Sar</taxon>
        <taxon>Stramenopiles</taxon>
        <taxon>Oomycota</taxon>
        <taxon>Peronosporomycetes</taxon>
        <taxon>Peronosporales</taxon>
        <taxon>Peronosporaceae</taxon>
        <taxon>Peronospora</taxon>
    </lineage>
</organism>
<reference evidence="2" key="1">
    <citation type="submission" date="2024-01" db="EMBL/GenBank/DDBJ databases">
        <authorList>
            <person name="Webb A."/>
        </authorList>
    </citation>
    <scope>NUCLEOTIDE SEQUENCE</scope>
    <source>
        <strain evidence="2">Pm1</strain>
    </source>
</reference>
<feature type="region of interest" description="Disordered" evidence="1">
    <location>
        <begin position="74"/>
        <end position="95"/>
    </location>
</feature>
<comment type="caution">
    <text evidence="2">The sequence shown here is derived from an EMBL/GenBank/DDBJ whole genome shotgun (WGS) entry which is preliminary data.</text>
</comment>
<protein>
    <submittedName>
        <fullName evidence="2">Uncharacterized protein</fullName>
    </submittedName>
</protein>
<sequence>MTDVTERQIVKEDRPDSDEQRSQEAPAVVNTAGKAEEGFRSQEHSDDVVRQAQEIAIGDDHPVGDDQELVLSDQKIQNDKALNREGDVTDETQTKSVAYRQDSGDLFTEDVDQHRAPLLEIVALMEEVAIDDI</sequence>
<dbReference type="Proteomes" id="UP001162060">
    <property type="component" value="Unassembled WGS sequence"/>
</dbReference>
<feature type="compositionally biased region" description="Basic and acidic residues" evidence="1">
    <location>
        <begin position="76"/>
        <end position="87"/>
    </location>
</feature>
<evidence type="ECO:0000313" key="2">
    <source>
        <dbReference type="EMBL" id="CAK7910471.1"/>
    </source>
</evidence>
<feature type="region of interest" description="Disordered" evidence="1">
    <location>
        <begin position="1"/>
        <end position="47"/>
    </location>
</feature>
<evidence type="ECO:0000313" key="3">
    <source>
        <dbReference type="Proteomes" id="UP001162060"/>
    </source>
</evidence>
<feature type="compositionally biased region" description="Basic and acidic residues" evidence="1">
    <location>
        <begin position="1"/>
        <end position="22"/>
    </location>
</feature>
<name>A0AAV1TDF0_9STRA</name>
<feature type="compositionally biased region" description="Basic and acidic residues" evidence="1">
    <location>
        <begin position="34"/>
        <end position="47"/>
    </location>
</feature>